<keyword evidence="3" id="KW-1185">Reference proteome</keyword>
<feature type="compositionally biased region" description="Acidic residues" evidence="1">
    <location>
        <begin position="66"/>
        <end position="78"/>
    </location>
</feature>
<reference evidence="3" key="1">
    <citation type="submission" date="2016-04" db="EMBL/GenBank/DDBJ databases">
        <title>Comparative genomics of biotechnologically important yeasts.</title>
        <authorList>
            <consortium name="DOE Joint Genome Institute"/>
            <person name="Riley R."/>
            <person name="Haridas S."/>
            <person name="Wolfe K.H."/>
            <person name="Lopes M.R."/>
            <person name="Hittinger C.T."/>
            <person name="Goker M."/>
            <person name="Salamov A."/>
            <person name="Wisecaver J."/>
            <person name="Long T.M."/>
            <person name="Aerts A.L."/>
            <person name="Barry K."/>
            <person name="Choi C."/>
            <person name="Clum A."/>
            <person name="Coughlan A.Y."/>
            <person name="Deshpande S."/>
            <person name="Douglass A.P."/>
            <person name="Hanson S.J."/>
            <person name="Klenk H.-P."/>
            <person name="Labutti K."/>
            <person name="Lapidus A."/>
            <person name="Lindquist E."/>
            <person name="Lipzen A."/>
            <person name="Meier-Kolthoff J.P."/>
            <person name="Ohm R.A."/>
            <person name="Otillar R.P."/>
            <person name="Pangilinan J."/>
            <person name="Peng Y."/>
            <person name="Rokas A."/>
            <person name="Rosa C.A."/>
            <person name="Scheuner C."/>
            <person name="Sibirny A.A."/>
            <person name="Slot J.C."/>
            <person name="Stielow J.B."/>
            <person name="Sun H."/>
            <person name="Kurtzman C.P."/>
            <person name="Blackwell M."/>
            <person name="Grigoriev I.V."/>
            <person name="Jeffries T.W."/>
        </authorList>
    </citation>
    <scope>NUCLEOTIDE SEQUENCE [LARGE SCALE GENOMIC DNA]</scope>
    <source>
        <strain evidence="3">NRRL YB-2248</strain>
    </source>
</reference>
<feature type="compositionally biased region" description="Low complexity" evidence="1">
    <location>
        <begin position="141"/>
        <end position="156"/>
    </location>
</feature>
<evidence type="ECO:0000313" key="2">
    <source>
        <dbReference type="EMBL" id="ODV82977.1"/>
    </source>
</evidence>
<feature type="region of interest" description="Disordered" evidence="1">
    <location>
        <begin position="123"/>
        <end position="156"/>
    </location>
</feature>
<evidence type="ECO:0000313" key="3">
    <source>
        <dbReference type="Proteomes" id="UP000094801"/>
    </source>
</evidence>
<feature type="compositionally biased region" description="Polar residues" evidence="1">
    <location>
        <begin position="123"/>
        <end position="135"/>
    </location>
</feature>
<dbReference type="Proteomes" id="UP000094801">
    <property type="component" value="Unassembled WGS sequence"/>
</dbReference>
<proteinExistence type="predicted"/>
<protein>
    <submittedName>
        <fullName evidence="2">Uncharacterized protein</fullName>
    </submittedName>
</protein>
<sequence>MSSQVRFTQSEIVQLLKDQQRKTLSCDSLLKDLENALVDDSFDLSNDDSFSSGSHIQHLEPITPPIDEEQEEDFDDYDSTNSSDQSFEVGTGTVELLFDRQTNGLDLLSTVDDEDPMHFQDFTGTFNNSLDSPTHNPFLESNSPSHSPSPSHSNSTLLSLLSKIHPSSDKLHSEIDKALFLRDELLIKATLSQYQLEYEKVQKKANNYEILKKLFKLPSVSNLQKDGLIEFNDFPPLPLIADDDSCSSPIQRKEKKRDEVLVDEDPILLTKKQKSKKYKAPDYNSHRILNPIVEEESIESSIVDEIDDFVPISPLLPQQQVLPSIESVIQELEHQSTIDDMEMLQSTPINMERQPIPIYSLNSNYNRSSDTRQIKQLSTIELLSIRNKLRIGSFQELNKIHRLISKFDNQKSSSSSSTINKICNYKLLQLIEVELITRDVKFT</sequence>
<organism evidence="2 3">
    <name type="scientific">[Candida] arabinofermentans NRRL YB-2248</name>
    <dbReference type="NCBI Taxonomy" id="983967"/>
    <lineage>
        <taxon>Eukaryota</taxon>
        <taxon>Fungi</taxon>
        <taxon>Dikarya</taxon>
        <taxon>Ascomycota</taxon>
        <taxon>Saccharomycotina</taxon>
        <taxon>Pichiomycetes</taxon>
        <taxon>Pichiales</taxon>
        <taxon>Pichiaceae</taxon>
        <taxon>Ogataea</taxon>
        <taxon>Ogataea/Candida clade</taxon>
    </lineage>
</organism>
<dbReference type="OrthoDB" id="3995400at2759"/>
<dbReference type="EMBL" id="KV453870">
    <property type="protein sequence ID" value="ODV82977.1"/>
    <property type="molecule type" value="Genomic_DNA"/>
</dbReference>
<dbReference type="AlphaFoldDB" id="A0A1E4SU61"/>
<accession>A0A1E4SU61</accession>
<evidence type="ECO:0000256" key="1">
    <source>
        <dbReference type="SAM" id="MobiDB-lite"/>
    </source>
</evidence>
<gene>
    <name evidence="2" type="ORF">CANARDRAFT_192197</name>
</gene>
<feature type="region of interest" description="Disordered" evidence="1">
    <location>
        <begin position="53"/>
        <end position="87"/>
    </location>
</feature>
<name>A0A1E4SU61_9ASCO</name>